<evidence type="ECO:0000313" key="3">
    <source>
        <dbReference type="Proteomes" id="UP000293142"/>
    </source>
</evidence>
<comment type="caution">
    <text evidence="2">The sequence shown here is derived from an EMBL/GenBank/DDBJ whole genome shotgun (WGS) entry which is preliminary data.</text>
</comment>
<feature type="transmembrane region" description="Helical" evidence="1">
    <location>
        <begin position="6"/>
        <end position="21"/>
    </location>
</feature>
<accession>A0A4Q9DPQ1</accession>
<keyword evidence="1" id="KW-1133">Transmembrane helix</keyword>
<sequence length="183" mass="20742">MELKTIIMCLIGIFILFRIYRRARQNIGWQPLSPTKMKLRSAIFFILGLLFLVAEGLHPINLISEVLAIALGSVLAYYGAALTKLEQRDGKWQYLTNMWIGGSVTLLFLGRFSYRMYVLFTQGVPTGHGAADKLSFMGYSANSSWTSGLSLIMFAYYVVYYLLLLKKRKMASSVTGERLRQTV</sequence>
<feature type="transmembrane region" description="Helical" evidence="1">
    <location>
        <begin position="94"/>
        <end position="114"/>
    </location>
</feature>
<evidence type="ECO:0000313" key="2">
    <source>
        <dbReference type="EMBL" id="TBL75770.1"/>
    </source>
</evidence>
<dbReference type="RefSeq" id="WP_131015682.1">
    <property type="nucleotide sequence ID" value="NZ_SIRE01000016.1"/>
</dbReference>
<dbReference type="InterPro" id="IPR058247">
    <property type="entry name" value="DUF1453"/>
</dbReference>
<feature type="transmembrane region" description="Helical" evidence="1">
    <location>
        <begin position="144"/>
        <end position="163"/>
    </location>
</feature>
<keyword evidence="1" id="KW-0472">Membrane</keyword>
<keyword evidence="3" id="KW-1185">Reference proteome</keyword>
<feature type="transmembrane region" description="Helical" evidence="1">
    <location>
        <begin position="42"/>
        <end position="60"/>
    </location>
</feature>
<gene>
    <name evidence="2" type="ORF">EYB31_22575</name>
</gene>
<dbReference type="OrthoDB" id="2611876at2"/>
<dbReference type="EMBL" id="SIRE01000016">
    <property type="protein sequence ID" value="TBL75770.1"/>
    <property type="molecule type" value="Genomic_DNA"/>
</dbReference>
<dbReference type="Proteomes" id="UP000293142">
    <property type="component" value="Unassembled WGS sequence"/>
</dbReference>
<protein>
    <recommendedName>
        <fullName evidence="4">DUF1453 family protein</fullName>
    </recommendedName>
</protein>
<name>A0A4Q9DPQ1_9BACL</name>
<dbReference type="AlphaFoldDB" id="A0A4Q9DPQ1"/>
<organism evidence="2 3">
    <name type="scientific">Paenibacillus thalictri</name>
    <dbReference type="NCBI Taxonomy" id="2527873"/>
    <lineage>
        <taxon>Bacteria</taxon>
        <taxon>Bacillati</taxon>
        <taxon>Bacillota</taxon>
        <taxon>Bacilli</taxon>
        <taxon>Bacillales</taxon>
        <taxon>Paenibacillaceae</taxon>
        <taxon>Paenibacillus</taxon>
    </lineage>
</organism>
<feature type="transmembrane region" description="Helical" evidence="1">
    <location>
        <begin position="66"/>
        <end position="82"/>
    </location>
</feature>
<proteinExistence type="predicted"/>
<reference evidence="2 3" key="1">
    <citation type="submission" date="2019-02" db="EMBL/GenBank/DDBJ databases">
        <title>Paenibacillus sp. nov., isolated from surface-sterilized tissue of Thalictrum simplex L.</title>
        <authorList>
            <person name="Tuo L."/>
        </authorList>
    </citation>
    <scope>NUCLEOTIDE SEQUENCE [LARGE SCALE GENOMIC DNA]</scope>
    <source>
        <strain evidence="2 3">N2SHLJ1</strain>
    </source>
</reference>
<evidence type="ECO:0008006" key="4">
    <source>
        <dbReference type="Google" id="ProtNLM"/>
    </source>
</evidence>
<keyword evidence="1" id="KW-0812">Transmembrane</keyword>
<dbReference type="Pfam" id="PF07301">
    <property type="entry name" value="DUF1453"/>
    <property type="match status" value="1"/>
</dbReference>
<evidence type="ECO:0000256" key="1">
    <source>
        <dbReference type="SAM" id="Phobius"/>
    </source>
</evidence>